<reference evidence="2 3" key="1">
    <citation type="submission" date="2017-12" db="EMBL/GenBank/DDBJ databases">
        <title>Sequencing, de novo assembly and annotation of complete genome of a new Thraustochytrid species, strain FCC1311.</title>
        <authorList>
            <person name="Sedici K."/>
            <person name="Godart F."/>
            <person name="Aiese Cigliano R."/>
            <person name="Sanseverino W."/>
            <person name="Barakat M."/>
            <person name="Ortet P."/>
            <person name="Marechal E."/>
            <person name="Cagnac O."/>
            <person name="Amato A."/>
        </authorList>
    </citation>
    <scope>NUCLEOTIDE SEQUENCE [LARGE SCALE GENOMIC DNA]</scope>
</reference>
<keyword evidence="3" id="KW-1185">Reference proteome</keyword>
<dbReference type="SUPFAM" id="SSF53448">
    <property type="entry name" value="Nucleotide-diphospho-sugar transferases"/>
    <property type="match status" value="1"/>
</dbReference>
<evidence type="ECO:0000313" key="3">
    <source>
        <dbReference type="Proteomes" id="UP000241890"/>
    </source>
</evidence>
<evidence type="ECO:0000313" key="2">
    <source>
        <dbReference type="EMBL" id="GBG25395.1"/>
    </source>
</evidence>
<comment type="caution">
    <text evidence="2">The sequence shown here is derived from an EMBL/GenBank/DDBJ whole genome shotgun (WGS) entry which is preliminary data.</text>
</comment>
<sequence length="642" mass="71451">MERDLGALIASFVGPAQPKAAPEELATLYEVNLASEFAWVNFVRETDFAQDLDKIVRPEGASCILFGVDDALFIRGFQLDAAWRTLQLEPTVAAFHLKLARGMTFCQPANRPMREPGEENFKSAENGVVWTFPLGVGTLDWSYPWDLCGSMYRRSDVLRMLSTLAPEERSHPNLLEMNGARQVSSFFGHSRRAACFAGPQIMVVVTVNRVQDLYTNAVYSNEATNDGRCLLHNHKSNDVIEDATSEEETMQDFNPLFESHQFALEAFAAQTFDRVHIGFFALQERCDATILLPFRNAAGHIALALESICSQDCLLTVKSKSSQETIRLELLLIDDHSEDDGAQLVRTILSERVNSLDLGPSFSWRIIQSSGRGVAAALNTGLALARGRNLVRMDADDVTSAQRLRLQLSALQARPSLDVIGTGAFLVRNETVQQACSFENFNQTLLRTASTPSGTAYLRWRLFFACDIVHPTVAMRRKVLLHMRGYNEEVKAEDYHLWLRCSEAGYELDNVPEVLHALRISSSSVSGRKGVEEHREIHMATAREAWVRARLLPADLSSDAFRALLFGMSAPDVTSAKSLITALEALEKLVSSGRTDERITTETSDRIKILATLIDDADLWTYLAAERGLSRLDCMRAIASHS</sequence>
<dbReference type="InterPro" id="IPR029044">
    <property type="entry name" value="Nucleotide-diphossugar_trans"/>
</dbReference>
<protein>
    <submittedName>
        <fullName evidence="2">Chondroitin polymerase</fullName>
    </submittedName>
</protein>
<dbReference type="InParanoid" id="A0A2R5G4B4"/>
<dbReference type="PANTHER" id="PTHR22916:SF3">
    <property type="entry name" value="UDP-GLCNAC:BETAGAL BETA-1,3-N-ACETYLGLUCOSAMINYLTRANSFERASE-LIKE PROTEIN 1"/>
    <property type="match status" value="1"/>
</dbReference>
<dbReference type="OrthoDB" id="60542at2759"/>
<dbReference type="AlphaFoldDB" id="A0A2R5G4B4"/>
<accession>A0A2R5G4B4</accession>
<name>A0A2R5G4B4_9STRA</name>
<dbReference type="GO" id="GO:0016758">
    <property type="term" value="F:hexosyltransferase activity"/>
    <property type="evidence" value="ECO:0007669"/>
    <property type="project" value="UniProtKB-ARBA"/>
</dbReference>
<feature type="domain" description="Glycosyltransferase 2-like" evidence="1">
    <location>
        <begin position="289"/>
        <end position="479"/>
    </location>
</feature>
<dbReference type="Proteomes" id="UP000241890">
    <property type="component" value="Unassembled WGS sequence"/>
</dbReference>
<evidence type="ECO:0000259" key="1">
    <source>
        <dbReference type="Pfam" id="PF00535"/>
    </source>
</evidence>
<dbReference type="PANTHER" id="PTHR22916">
    <property type="entry name" value="GLYCOSYLTRANSFERASE"/>
    <property type="match status" value="1"/>
</dbReference>
<proteinExistence type="predicted"/>
<organism evidence="2 3">
    <name type="scientific">Hondaea fermentalgiana</name>
    <dbReference type="NCBI Taxonomy" id="2315210"/>
    <lineage>
        <taxon>Eukaryota</taxon>
        <taxon>Sar</taxon>
        <taxon>Stramenopiles</taxon>
        <taxon>Bigyra</taxon>
        <taxon>Labyrinthulomycetes</taxon>
        <taxon>Thraustochytrida</taxon>
        <taxon>Thraustochytriidae</taxon>
        <taxon>Hondaea</taxon>
    </lineage>
</organism>
<dbReference type="Pfam" id="PF00535">
    <property type="entry name" value="Glycos_transf_2"/>
    <property type="match status" value="1"/>
</dbReference>
<gene>
    <name evidence="2" type="ORF">FCC1311_016132</name>
</gene>
<dbReference type="EMBL" id="BEYU01000012">
    <property type="protein sequence ID" value="GBG25395.1"/>
    <property type="molecule type" value="Genomic_DNA"/>
</dbReference>
<dbReference type="CDD" id="cd00761">
    <property type="entry name" value="Glyco_tranf_GTA_type"/>
    <property type="match status" value="1"/>
</dbReference>
<dbReference type="Gene3D" id="3.90.550.10">
    <property type="entry name" value="Spore Coat Polysaccharide Biosynthesis Protein SpsA, Chain A"/>
    <property type="match status" value="1"/>
</dbReference>
<dbReference type="InterPro" id="IPR001173">
    <property type="entry name" value="Glyco_trans_2-like"/>
</dbReference>